<feature type="domain" description="Fumarylacetoacetase-like C-terminal" evidence="4">
    <location>
        <begin position="93"/>
        <end position="285"/>
    </location>
</feature>
<evidence type="ECO:0000313" key="6">
    <source>
        <dbReference type="Proteomes" id="UP000595046"/>
    </source>
</evidence>
<evidence type="ECO:0000313" key="5">
    <source>
        <dbReference type="EMBL" id="QPP05230.1"/>
    </source>
</evidence>
<dbReference type="AlphaFoldDB" id="A0A7T1WS05"/>
<name>A0A7T1WS05_9ACTN</name>
<dbReference type="KEGG" id="sbat:G4Z16_01200"/>
<dbReference type="EMBL" id="CP048882">
    <property type="protein sequence ID" value="QPP05230.1"/>
    <property type="molecule type" value="Genomic_DNA"/>
</dbReference>
<sequence>MSSPTDSARRTAVRYVSFRDTHDALRVGAIARDDPTVVLDLTADVPKGPHGPMRRLIEAASVGAWTAEEALRTATELPRADVVLIAPVPEPSKIVAAPVNYRNHQEEMSSDSQIDALGVFLKAPSSVTGHESVVRLPYTDRRFDQEGEFAVVIGRQARHVRAADALQHVFGFTSLLDMTMRGGEDRSVRKSFDTFTPMGPTLVTPDEVQEIDELELKLWVNGTLRQRADLADLIWDVPRLIAYASSVMTLFPGDVVTTGTPEGVGGVRDGDRIELEITGLDRLAVGVSSAGAVACPTLGAGRGPRPPSELTPVRPRT</sequence>
<organism evidence="5 6">
    <name type="scientific">Streptomyces bathyalis</name>
    <dbReference type="NCBI Taxonomy" id="2710756"/>
    <lineage>
        <taxon>Bacteria</taxon>
        <taxon>Bacillati</taxon>
        <taxon>Actinomycetota</taxon>
        <taxon>Actinomycetes</taxon>
        <taxon>Kitasatosporales</taxon>
        <taxon>Streptomycetaceae</taxon>
        <taxon>Streptomyces</taxon>
    </lineage>
</organism>
<dbReference type="Gene3D" id="3.90.850.10">
    <property type="entry name" value="Fumarylacetoacetase-like, C-terminal domain"/>
    <property type="match status" value="1"/>
</dbReference>
<dbReference type="SUPFAM" id="SSF56529">
    <property type="entry name" value="FAH"/>
    <property type="match status" value="1"/>
</dbReference>
<keyword evidence="5" id="KW-0378">Hydrolase</keyword>
<keyword evidence="2" id="KW-0479">Metal-binding</keyword>
<evidence type="ECO:0000256" key="1">
    <source>
        <dbReference type="ARBA" id="ARBA00010211"/>
    </source>
</evidence>
<dbReference type="InterPro" id="IPR011234">
    <property type="entry name" value="Fumarylacetoacetase-like_C"/>
</dbReference>
<dbReference type="InterPro" id="IPR036663">
    <property type="entry name" value="Fumarylacetoacetase_C_sf"/>
</dbReference>
<protein>
    <submittedName>
        <fullName evidence="5">Fumarylacetoacetate hydrolase family protein</fullName>
    </submittedName>
</protein>
<evidence type="ECO:0000256" key="3">
    <source>
        <dbReference type="SAM" id="MobiDB-lite"/>
    </source>
</evidence>
<dbReference type="GO" id="GO:0046872">
    <property type="term" value="F:metal ion binding"/>
    <property type="evidence" value="ECO:0007669"/>
    <property type="project" value="UniProtKB-KW"/>
</dbReference>
<proteinExistence type="inferred from homology"/>
<feature type="region of interest" description="Disordered" evidence="3">
    <location>
        <begin position="297"/>
        <end position="317"/>
    </location>
</feature>
<evidence type="ECO:0000259" key="4">
    <source>
        <dbReference type="Pfam" id="PF01557"/>
    </source>
</evidence>
<gene>
    <name evidence="5" type="ORF">G4Z16_01200</name>
</gene>
<evidence type="ECO:0000256" key="2">
    <source>
        <dbReference type="ARBA" id="ARBA00022723"/>
    </source>
</evidence>
<dbReference type="InterPro" id="IPR051121">
    <property type="entry name" value="FAH"/>
</dbReference>
<reference evidence="6" key="1">
    <citation type="submission" date="2020-02" db="EMBL/GenBank/DDBJ databases">
        <title>Streptomyces sp. ASO4wet.</title>
        <authorList>
            <person name="Risdian C."/>
            <person name="Landwehr W."/>
            <person name="Schupp P."/>
            <person name="Wink J."/>
        </authorList>
    </citation>
    <scope>NUCLEOTIDE SEQUENCE [LARGE SCALE GENOMIC DNA]</scope>
    <source>
        <strain evidence="6">ASO4wet</strain>
    </source>
</reference>
<dbReference type="Pfam" id="PF01557">
    <property type="entry name" value="FAA_hydrolase"/>
    <property type="match status" value="1"/>
</dbReference>
<dbReference type="GO" id="GO:0016787">
    <property type="term" value="F:hydrolase activity"/>
    <property type="evidence" value="ECO:0007669"/>
    <property type="project" value="UniProtKB-KW"/>
</dbReference>
<comment type="similarity">
    <text evidence="1">Belongs to the FAH family.</text>
</comment>
<accession>A0A7T1WS05</accession>
<dbReference type="GO" id="GO:0044281">
    <property type="term" value="P:small molecule metabolic process"/>
    <property type="evidence" value="ECO:0007669"/>
    <property type="project" value="UniProtKB-ARBA"/>
</dbReference>
<dbReference type="Proteomes" id="UP000595046">
    <property type="component" value="Chromosome"/>
</dbReference>
<keyword evidence="6" id="KW-1185">Reference proteome</keyword>
<dbReference type="PANTHER" id="PTHR42796:SF4">
    <property type="entry name" value="FUMARYLACETOACETATE HYDROLASE DOMAIN-CONTAINING PROTEIN 2A"/>
    <property type="match status" value="1"/>
</dbReference>
<dbReference type="PANTHER" id="PTHR42796">
    <property type="entry name" value="FUMARYLACETOACETATE HYDROLASE DOMAIN-CONTAINING PROTEIN 2A-RELATED"/>
    <property type="match status" value="1"/>
</dbReference>